<accession>A0A3N4K195</accession>
<evidence type="ECO:0000313" key="2">
    <source>
        <dbReference type="Proteomes" id="UP000276215"/>
    </source>
</evidence>
<dbReference type="Proteomes" id="UP000276215">
    <property type="component" value="Unassembled WGS sequence"/>
</dbReference>
<protein>
    <submittedName>
        <fullName evidence="1">Uncharacterized protein</fullName>
    </submittedName>
</protein>
<gene>
    <name evidence="1" type="ORF">L873DRAFT_330971</name>
</gene>
<name>A0A3N4K195_9PEZI</name>
<evidence type="ECO:0000313" key="1">
    <source>
        <dbReference type="EMBL" id="RPB02972.1"/>
    </source>
</evidence>
<organism evidence="1 2">
    <name type="scientific">Choiromyces venosus 120613-1</name>
    <dbReference type="NCBI Taxonomy" id="1336337"/>
    <lineage>
        <taxon>Eukaryota</taxon>
        <taxon>Fungi</taxon>
        <taxon>Dikarya</taxon>
        <taxon>Ascomycota</taxon>
        <taxon>Pezizomycotina</taxon>
        <taxon>Pezizomycetes</taxon>
        <taxon>Pezizales</taxon>
        <taxon>Tuberaceae</taxon>
        <taxon>Choiromyces</taxon>
    </lineage>
</organism>
<dbReference type="AlphaFoldDB" id="A0A3N4K195"/>
<proteinExistence type="predicted"/>
<dbReference type="EMBL" id="ML120365">
    <property type="protein sequence ID" value="RPB02972.1"/>
    <property type="molecule type" value="Genomic_DNA"/>
</dbReference>
<keyword evidence="2" id="KW-1185">Reference proteome</keyword>
<sequence length="93" mass="9876">MISFCVPILQPKPIKKSSNQSISSSISEEAEVFINSLFNSTKGTKALASAPEADCFASPAAASLPPDLLVETKPAPQLLCMLPAGRVRLFDKL</sequence>
<reference evidence="1 2" key="1">
    <citation type="journal article" date="2018" name="Nat. Ecol. Evol.">
        <title>Pezizomycetes genomes reveal the molecular basis of ectomycorrhizal truffle lifestyle.</title>
        <authorList>
            <person name="Murat C."/>
            <person name="Payen T."/>
            <person name="Noel B."/>
            <person name="Kuo A."/>
            <person name="Morin E."/>
            <person name="Chen J."/>
            <person name="Kohler A."/>
            <person name="Krizsan K."/>
            <person name="Balestrini R."/>
            <person name="Da Silva C."/>
            <person name="Montanini B."/>
            <person name="Hainaut M."/>
            <person name="Levati E."/>
            <person name="Barry K.W."/>
            <person name="Belfiori B."/>
            <person name="Cichocki N."/>
            <person name="Clum A."/>
            <person name="Dockter R.B."/>
            <person name="Fauchery L."/>
            <person name="Guy J."/>
            <person name="Iotti M."/>
            <person name="Le Tacon F."/>
            <person name="Lindquist E.A."/>
            <person name="Lipzen A."/>
            <person name="Malagnac F."/>
            <person name="Mello A."/>
            <person name="Molinier V."/>
            <person name="Miyauchi S."/>
            <person name="Poulain J."/>
            <person name="Riccioni C."/>
            <person name="Rubini A."/>
            <person name="Sitrit Y."/>
            <person name="Splivallo R."/>
            <person name="Traeger S."/>
            <person name="Wang M."/>
            <person name="Zifcakova L."/>
            <person name="Wipf D."/>
            <person name="Zambonelli A."/>
            <person name="Paolocci F."/>
            <person name="Nowrousian M."/>
            <person name="Ottonello S."/>
            <person name="Baldrian P."/>
            <person name="Spatafora J.W."/>
            <person name="Henrissat B."/>
            <person name="Nagy L.G."/>
            <person name="Aury J.M."/>
            <person name="Wincker P."/>
            <person name="Grigoriev I.V."/>
            <person name="Bonfante P."/>
            <person name="Martin F.M."/>
        </authorList>
    </citation>
    <scope>NUCLEOTIDE SEQUENCE [LARGE SCALE GENOMIC DNA]</scope>
    <source>
        <strain evidence="1 2">120613-1</strain>
    </source>
</reference>